<dbReference type="EMBL" id="GL379946">
    <property type="protein sequence ID" value="EGT37607.1"/>
    <property type="molecule type" value="Genomic_DNA"/>
</dbReference>
<evidence type="ECO:0000313" key="2">
    <source>
        <dbReference type="Proteomes" id="UP000008068"/>
    </source>
</evidence>
<keyword evidence="2" id="KW-1185">Reference proteome</keyword>
<dbReference type="InParanoid" id="G0NTW6"/>
<dbReference type="PANTHER" id="PTHR10974">
    <property type="entry name" value="FI08016P-RELATED"/>
    <property type="match status" value="1"/>
</dbReference>
<reference evidence="2" key="1">
    <citation type="submission" date="2011-07" db="EMBL/GenBank/DDBJ databases">
        <authorList>
            <consortium name="Caenorhabditis brenneri Sequencing and Analysis Consortium"/>
            <person name="Wilson R.K."/>
        </authorList>
    </citation>
    <scope>NUCLEOTIDE SEQUENCE [LARGE SCALE GENOMIC DNA]</scope>
    <source>
        <strain evidence="2">PB2801</strain>
    </source>
</reference>
<accession>G0NTW6</accession>
<dbReference type="GO" id="GO:0005615">
    <property type="term" value="C:extracellular space"/>
    <property type="evidence" value="ECO:0007669"/>
    <property type="project" value="TreeGrafter"/>
</dbReference>
<dbReference type="InterPro" id="IPR004245">
    <property type="entry name" value="DUF229"/>
</dbReference>
<dbReference type="AlphaFoldDB" id="G0NTW6"/>
<name>G0NTW6_CAEBE</name>
<evidence type="ECO:0000313" key="1">
    <source>
        <dbReference type="EMBL" id="EGT37607.1"/>
    </source>
</evidence>
<proteinExistence type="predicted"/>
<dbReference type="STRING" id="135651.G0NTW6"/>
<organism evidence="2">
    <name type="scientific">Caenorhabditis brenneri</name>
    <name type="common">Nematode worm</name>
    <dbReference type="NCBI Taxonomy" id="135651"/>
    <lineage>
        <taxon>Eukaryota</taxon>
        <taxon>Metazoa</taxon>
        <taxon>Ecdysozoa</taxon>
        <taxon>Nematoda</taxon>
        <taxon>Chromadorea</taxon>
        <taxon>Rhabditida</taxon>
        <taxon>Rhabditina</taxon>
        <taxon>Rhabditomorpha</taxon>
        <taxon>Rhabditoidea</taxon>
        <taxon>Rhabditidae</taxon>
        <taxon>Peloderinae</taxon>
        <taxon>Caenorhabditis</taxon>
    </lineage>
</organism>
<gene>
    <name evidence="1" type="ORF">CAEBREN_30306</name>
</gene>
<dbReference type="HOGENOM" id="CLU_861158_0_0_1"/>
<dbReference type="eggNOG" id="ENOG502TFV8">
    <property type="taxonomic scope" value="Eukaryota"/>
</dbReference>
<dbReference type="Proteomes" id="UP000008068">
    <property type="component" value="Unassembled WGS sequence"/>
</dbReference>
<dbReference type="Pfam" id="PF02995">
    <property type="entry name" value="DUF229"/>
    <property type="match status" value="1"/>
</dbReference>
<protein>
    <submittedName>
        <fullName evidence="1">Uncharacterized protein</fullName>
    </submittedName>
</protein>
<dbReference type="OrthoDB" id="413313at2759"/>
<dbReference type="PANTHER" id="PTHR10974:SF6">
    <property type="entry name" value="PROTEIN CBG19234"/>
    <property type="match status" value="1"/>
</dbReference>
<sequence length="323" mass="37371">MNRGSRLASEKSEESTIDRLLNMNVFGEDEEKKSEMELNPLLMYHPFNNTCKFPVPNIYAEDIMPFHLSERMRQLKCEIKQKDYASMDSEGYIYAHPHFVDWPRIEREINCKVDIIEGGLRQDSRNMTKNSIIVKKTVDVSSLKALIVIPSNERLFVNADAFIVHCYNASKNAVNPEVAIWKKPFPGMKDKNLPEDEVLRVKDLYSYGDYGNKLRDQVKTAAERYSVDILGFDSTARTMFMRHMPRTVEVMAKLGYHYLYGYTKVADNSMVNLAPILVGDMEEALKKPKFDASGDININWILPTEDRMDPTKLNFIWKIMKES</sequence>